<organism evidence="6 7">
    <name type="scientific">Corynebacterium mustelae</name>
    <dbReference type="NCBI Taxonomy" id="571915"/>
    <lineage>
        <taxon>Bacteria</taxon>
        <taxon>Bacillati</taxon>
        <taxon>Actinomycetota</taxon>
        <taxon>Actinomycetes</taxon>
        <taxon>Mycobacteriales</taxon>
        <taxon>Corynebacteriaceae</taxon>
        <taxon>Corynebacterium</taxon>
    </lineage>
</organism>
<dbReference type="AlphaFoldDB" id="A0A0G3GWS9"/>
<dbReference type="OrthoDB" id="9815928at2"/>
<reference evidence="7" key="2">
    <citation type="submission" date="2015-05" db="EMBL/GenBank/DDBJ databases">
        <title>Complete genome sequence of Corynebacterium mustelae DSM 45274, isolated from various tissues of a male ferret with lethal sepsis.</title>
        <authorList>
            <person name="Ruckert C."/>
            <person name="Albersmeier A."/>
            <person name="Winkler A."/>
            <person name="Tauch A."/>
        </authorList>
    </citation>
    <scope>NUCLEOTIDE SEQUENCE [LARGE SCALE GENOMIC DNA]</scope>
    <source>
        <strain evidence="7">DSM 45274</strain>
    </source>
</reference>
<name>A0A0G3GWS9_9CORY</name>
<dbReference type="SMART" id="SM00020">
    <property type="entry name" value="Tryp_SPc"/>
    <property type="match status" value="1"/>
</dbReference>
<feature type="compositionally biased region" description="Basic and acidic residues" evidence="2">
    <location>
        <begin position="287"/>
        <end position="311"/>
    </location>
</feature>
<keyword evidence="3" id="KW-1133">Transmembrane helix</keyword>
<keyword evidence="3" id="KW-0812">Transmembrane</keyword>
<dbReference type="InterPro" id="IPR050430">
    <property type="entry name" value="Peptidase_S1"/>
</dbReference>
<feature type="compositionally biased region" description="Basic and acidic residues" evidence="2">
    <location>
        <begin position="327"/>
        <end position="348"/>
    </location>
</feature>
<dbReference type="InterPro" id="IPR001254">
    <property type="entry name" value="Trypsin_dom"/>
</dbReference>
<dbReference type="PROSITE" id="PS50240">
    <property type="entry name" value="TRYPSIN_DOM"/>
    <property type="match status" value="1"/>
</dbReference>
<dbReference type="SUPFAM" id="SSF50494">
    <property type="entry name" value="Trypsin-like serine proteases"/>
    <property type="match status" value="1"/>
</dbReference>
<accession>A0A0G3GWS9</accession>
<evidence type="ECO:0000313" key="7">
    <source>
        <dbReference type="Proteomes" id="UP000035199"/>
    </source>
</evidence>
<feature type="chain" id="PRO_5002554468" evidence="4">
    <location>
        <begin position="28"/>
        <end position="509"/>
    </location>
</feature>
<sequence length="509" mass="54845">MAKQHIAATLSALLVATVCSVAPSAHALTGGRLTLENEIEANKVVKVHAGQALCTGVAIDEHWVLTARHCKIGNTSNFTVETGTKPGGKRVSTQTFLAAPQGDIALLFFEEGLGLPHYADIARELPAKQTRGTNYGWGTGTGPILRLSHQQFLGTYNTSGYNNATMFVTENEDGALNRPGDSGGPVFFHGLVTGIASSVSGNPKTNFSSVPQAYDWIVQTVNSRPQPRSSTFMPSIDPAVVSKLNERILAAEQQRNIANQNAKEKIAAATLAQQTAEQKVQEAEEARLAAEQEAEEAKEAQREAEELKDASLQESAAAQERAAAAQRKAEEAEQARETAEAAAREAQDARTVAQQLQSEAESAKTKAQESLKAEQALRAEAEKLRAAAVEAKEGLETQLNQQRSQTEDANRKLDALTTDKATVDKQLTEEHQRRLAAETEQQKTKNELAQEKAQRETAERQLKEFMDNQRNNSGSSATSPWLTVVGIVVALIGGGIGGWLLNALGAFRF</sequence>
<proteinExistence type="predicted"/>
<evidence type="ECO:0000256" key="3">
    <source>
        <dbReference type="SAM" id="Phobius"/>
    </source>
</evidence>
<evidence type="ECO:0000256" key="1">
    <source>
        <dbReference type="ARBA" id="ARBA00023157"/>
    </source>
</evidence>
<feature type="compositionally biased region" description="Low complexity" evidence="2">
    <location>
        <begin position="313"/>
        <end position="326"/>
    </location>
</feature>
<reference evidence="6 7" key="1">
    <citation type="journal article" date="2015" name="Genome Announc.">
        <title>Complete Genome Sequence of the Type Strain Corynebacterium mustelae DSM 45274, Isolated from Various Tissues of a Male Ferret with Lethal Sepsis.</title>
        <authorList>
            <person name="Ruckert C."/>
            <person name="Eimer J."/>
            <person name="Winkler A."/>
            <person name="Tauch A."/>
        </authorList>
    </citation>
    <scope>NUCLEOTIDE SEQUENCE [LARGE SCALE GENOMIC DNA]</scope>
    <source>
        <strain evidence="6 7">DSM 45274</strain>
    </source>
</reference>
<dbReference type="STRING" id="571915.CMUST_03280"/>
<protein>
    <submittedName>
        <fullName evidence="6">Trypsin</fullName>
    </submittedName>
</protein>
<keyword evidence="7" id="KW-1185">Reference proteome</keyword>
<feature type="domain" description="Peptidase S1" evidence="5">
    <location>
        <begin position="28"/>
        <end position="222"/>
    </location>
</feature>
<dbReference type="GO" id="GO:0004252">
    <property type="term" value="F:serine-type endopeptidase activity"/>
    <property type="evidence" value="ECO:0007669"/>
    <property type="project" value="InterPro"/>
</dbReference>
<keyword evidence="3" id="KW-0472">Membrane</keyword>
<dbReference type="Proteomes" id="UP000035199">
    <property type="component" value="Chromosome"/>
</dbReference>
<dbReference type="PANTHER" id="PTHR24276">
    <property type="entry name" value="POLYSERASE-RELATED"/>
    <property type="match status" value="1"/>
</dbReference>
<dbReference type="PATRIC" id="fig|571915.4.peg.695"/>
<dbReference type="Pfam" id="PF00089">
    <property type="entry name" value="Trypsin"/>
    <property type="match status" value="1"/>
</dbReference>
<evidence type="ECO:0000256" key="4">
    <source>
        <dbReference type="SAM" id="SignalP"/>
    </source>
</evidence>
<dbReference type="RefSeq" id="WP_047261303.1">
    <property type="nucleotide sequence ID" value="NZ_CP011542.1"/>
</dbReference>
<evidence type="ECO:0000259" key="5">
    <source>
        <dbReference type="PROSITE" id="PS50240"/>
    </source>
</evidence>
<evidence type="ECO:0000256" key="2">
    <source>
        <dbReference type="SAM" id="MobiDB-lite"/>
    </source>
</evidence>
<gene>
    <name evidence="6" type="ORF">CMUST_03280</name>
</gene>
<dbReference type="InterPro" id="IPR043504">
    <property type="entry name" value="Peptidase_S1_PA_chymotrypsin"/>
</dbReference>
<keyword evidence="4" id="KW-0732">Signal</keyword>
<dbReference type="PANTHER" id="PTHR24276:SF98">
    <property type="entry name" value="FI18310P1-RELATED"/>
    <property type="match status" value="1"/>
</dbReference>
<keyword evidence="1" id="KW-1015">Disulfide bond</keyword>
<dbReference type="Gene3D" id="2.40.10.10">
    <property type="entry name" value="Trypsin-like serine proteases"/>
    <property type="match status" value="2"/>
</dbReference>
<feature type="region of interest" description="Disordered" evidence="2">
    <location>
        <begin position="287"/>
        <end position="369"/>
    </location>
</feature>
<feature type="signal peptide" evidence="4">
    <location>
        <begin position="1"/>
        <end position="27"/>
    </location>
</feature>
<dbReference type="InterPro" id="IPR009003">
    <property type="entry name" value="Peptidase_S1_PA"/>
</dbReference>
<dbReference type="GO" id="GO:0006508">
    <property type="term" value="P:proteolysis"/>
    <property type="evidence" value="ECO:0007669"/>
    <property type="project" value="InterPro"/>
</dbReference>
<evidence type="ECO:0000313" key="6">
    <source>
        <dbReference type="EMBL" id="AKK05000.1"/>
    </source>
</evidence>
<dbReference type="EMBL" id="CP011542">
    <property type="protein sequence ID" value="AKK05000.1"/>
    <property type="molecule type" value="Genomic_DNA"/>
</dbReference>
<feature type="transmembrane region" description="Helical" evidence="3">
    <location>
        <begin position="481"/>
        <end position="501"/>
    </location>
</feature>
<dbReference type="KEGG" id="cmv:CMUST_03280"/>